<dbReference type="RefSeq" id="WP_164692402.1">
    <property type="nucleotide sequence ID" value="NZ_JAAIKB010000001.1"/>
</dbReference>
<reference evidence="1 2" key="1">
    <citation type="submission" date="2020-03" db="EMBL/GenBank/DDBJ databases">
        <title>Roseomonas stagni sp. nov., isolated from pond water in Japan.</title>
        <authorList>
            <person name="Furuhata K."/>
            <person name="Miyamoto H."/>
            <person name="Goto K."/>
        </authorList>
    </citation>
    <scope>NUCLEOTIDE SEQUENCE [LARGE SCALE GENOMIC DNA]</scope>
    <source>
        <strain evidence="1 2">PeD5</strain>
    </source>
</reference>
<accession>A0A6M1LDZ3</accession>
<dbReference type="AlphaFoldDB" id="A0A6M1LDZ3"/>
<dbReference type="Proteomes" id="UP000475385">
    <property type="component" value="Unassembled WGS sequence"/>
</dbReference>
<evidence type="ECO:0000313" key="1">
    <source>
        <dbReference type="EMBL" id="NGM18510.1"/>
    </source>
</evidence>
<gene>
    <name evidence="1" type="ORF">G3576_00695</name>
</gene>
<keyword evidence="2" id="KW-1185">Reference proteome</keyword>
<evidence type="ECO:0000313" key="2">
    <source>
        <dbReference type="Proteomes" id="UP000475385"/>
    </source>
</evidence>
<protein>
    <submittedName>
        <fullName evidence="1">Uncharacterized protein</fullName>
    </submittedName>
</protein>
<sequence length="418" mass="41347">MLVAFPSLLAPQGVGGRPVLATGVPRLPLSLQRAQVNTRATFQDADGIAWSEANANQARTHGNPARLLVEGQRTNVIRNPRCEGAAAGTPGTMPTFWSLGGTQGLSTAVIGSGSESGIGYVDIRFFGMPSATGTVQVNHDSAAAASDGQTWAYSLFSRLVAGSLAGVGNAVLVLTAGTASSSTSYTLNAAPLGTTRRTTLVTAAGGATSALGRWRLAVTAGVAVDITVRLGGAQTEQGHAASSPILPVTGSPAASTRGADLVTAALAALGIGSNGRSTIGLSGVLPALSGVAGQTLLQVDAVDDNNRFTIANPAGSAILRLQRFTAGVAASADAGSLSAGAPFRIGLSIDGSGRAAVSLNGGAAAVVTGGPASALSLLRLGNNAAGLAPLFGEVRHLQVLPFALMDASLPGFTAALPG</sequence>
<organism evidence="1 2">
    <name type="scientific">Falsiroseomonas algicola</name>
    <dbReference type="NCBI Taxonomy" id="2716930"/>
    <lineage>
        <taxon>Bacteria</taxon>
        <taxon>Pseudomonadati</taxon>
        <taxon>Pseudomonadota</taxon>
        <taxon>Alphaproteobacteria</taxon>
        <taxon>Acetobacterales</taxon>
        <taxon>Roseomonadaceae</taxon>
        <taxon>Falsiroseomonas</taxon>
    </lineage>
</organism>
<comment type="caution">
    <text evidence="1">The sequence shown here is derived from an EMBL/GenBank/DDBJ whole genome shotgun (WGS) entry which is preliminary data.</text>
</comment>
<dbReference type="EMBL" id="JAAIKB010000001">
    <property type="protein sequence ID" value="NGM18510.1"/>
    <property type="molecule type" value="Genomic_DNA"/>
</dbReference>
<name>A0A6M1LDZ3_9PROT</name>
<proteinExistence type="predicted"/>